<feature type="compositionally biased region" description="Polar residues" evidence="1">
    <location>
        <begin position="103"/>
        <end position="114"/>
    </location>
</feature>
<evidence type="ECO:0000313" key="3">
    <source>
        <dbReference type="EMBL" id="KAA1103625.1"/>
    </source>
</evidence>
<dbReference type="Proteomes" id="UP000325313">
    <property type="component" value="Unassembled WGS sequence"/>
</dbReference>
<dbReference type="EMBL" id="VSWC01000184">
    <property type="protein sequence ID" value="KAA1067641.1"/>
    <property type="molecule type" value="Genomic_DNA"/>
</dbReference>
<protein>
    <submittedName>
        <fullName evidence="2">Uncharacterized protein</fullName>
    </submittedName>
</protein>
<comment type="caution">
    <text evidence="2">The sequence shown here is derived from an EMBL/GenBank/DDBJ whole genome shotgun (WGS) entry which is preliminary data.</text>
</comment>
<evidence type="ECO:0000256" key="1">
    <source>
        <dbReference type="SAM" id="MobiDB-lite"/>
    </source>
</evidence>
<keyword evidence="4" id="KW-1185">Reference proteome</keyword>
<evidence type="ECO:0000313" key="4">
    <source>
        <dbReference type="Proteomes" id="UP000324748"/>
    </source>
</evidence>
<reference evidence="4 5" key="1">
    <citation type="submission" date="2019-05" db="EMBL/GenBank/DDBJ databases">
        <title>Emergence of the Ug99 lineage of the wheat stem rust pathogen through somatic hybridization.</title>
        <authorList>
            <person name="Li F."/>
            <person name="Upadhyaya N.M."/>
            <person name="Sperschneider J."/>
            <person name="Matny O."/>
            <person name="Nguyen-Phuc H."/>
            <person name="Mago R."/>
            <person name="Raley C."/>
            <person name="Miller M.E."/>
            <person name="Silverstein K.A.T."/>
            <person name="Henningsen E."/>
            <person name="Hirsch C.D."/>
            <person name="Visser B."/>
            <person name="Pretorius Z.A."/>
            <person name="Steffenson B.J."/>
            <person name="Schwessinger B."/>
            <person name="Dodds P.N."/>
            <person name="Figueroa M."/>
        </authorList>
    </citation>
    <scope>NUCLEOTIDE SEQUENCE [LARGE SCALE GENOMIC DNA]</scope>
    <source>
        <strain evidence="2">21-0</strain>
        <strain evidence="3 5">Ug99</strain>
    </source>
</reference>
<dbReference type="Proteomes" id="UP000324748">
    <property type="component" value="Unassembled WGS sequence"/>
</dbReference>
<organism evidence="2 4">
    <name type="scientific">Puccinia graminis f. sp. tritici</name>
    <dbReference type="NCBI Taxonomy" id="56615"/>
    <lineage>
        <taxon>Eukaryota</taxon>
        <taxon>Fungi</taxon>
        <taxon>Dikarya</taxon>
        <taxon>Basidiomycota</taxon>
        <taxon>Pucciniomycotina</taxon>
        <taxon>Pucciniomycetes</taxon>
        <taxon>Pucciniales</taxon>
        <taxon>Pucciniaceae</taxon>
        <taxon>Puccinia</taxon>
    </lineage>
</organism>
<sequence length="140" mass="15479">MYSCMDKQISELKAFYTARASGERLTVPDPVIDPSIAGASEDRLQGINSEIYEDAPNTAAWCRWEDINNKPDVHAGQEESDGSIERLEFSSEASSHSFRSGYASGSNLSEYDSNNKADDEEWDVPNNQGDTGAYEHNGDF</sequence>
<feature type="region of interest" description="Disordered" evidence="1">
    <location>
        <begin position="71"/>
        <end position="140"/>
    </location>
</feature>
<evidence type="ECO:0000313" key="5">
    <source>
        <dbReference type="Proteomes" id="UP000325313"/>
    </source>
</evidence>
<feature type="compositionally biased region" description="Low complexity" evidence="1">
    <location>
        <begin position="90"/>
        <end position="100"/>
    </location>
</feature>
<name>A0A5B0LT58_PUCGR</name>
<accession>A0A5B0LT58</accession>
<proteinExistence type="predicted"/>
<evidence type="ECO:0000313" key="2">
    <source>
        <dbReference type="EMBL" id="KAA1067641.1"/>
    </source>
</evidence>
<feature type="compositionally biased region" description="Basic and acidic residues" evidence="1">
    <location>
        <begin position="71"/>
        <end position="89"/>
    </location>
</feature>
<dbReference type="AlphaFoldDB" id="A0A5B0LT58"/>
<gene>
    <name evidence="2" type="ORF">PGT21_012413</name>
    <name evidence="3" type="ORF">PGTUg99_002862</name>
</gene>
<dbReference type="OrthoDB" id="10389573at2759"/>
<dbReference type="EMBL" id="VDEP01000324">
    <property type="protein sequence ID" value="KAA1103625.1"/>
    <property type="molecule type" value="Genomic_DNA"/>
</dbReference>